<dbReference type="EC" id="5.4.99.25" evidence="3"/>
<dbReference type="Pfam" id="PF01509">
    <property type="entry name" value="TruB_N"/>
    <property type="match status" value="1"/>
</dbReference>
<dbReference type="EMBL" id="CADCUQ010000197">
    <property type="protein sequence ID" value="CAA9383645.1"/>
    <property type="molecule type" value="Genomic_DNA"/>
</dbReference>
<dbReference type="InterPro" id="IPR014780">
    <property type="entry name" value="tRNA_psdUridine_synth_TruB"/>
</dbReference>
<evidence type="ECO:0000256" key="4">
    <source>
        <dbReference type="ARBA" id="ARBA00022694"/>
    </source>
</evidence>
<comment type="catalytic activity">
    <reaction evidence="1">
        <text>uridine(55) in tRNA = pseudouridine(55) in tRNA</text>
        <dbReference type="Rhea" id="RHEA:42532"/>
        <dbReference type="Rhea" id="RHEA-COMP:10101"/>
        <dbReference type="Rhea" id="RHEA-COMP:10102"/>
        <dbReference type="ChEBI" id="CHEBI:65314"/>
        <dbReference type="ChEBI" id="CHEBI:65315"/>
        <dbReference type="EC" id="5.4.99.25"/>
    </reaction>
</comment>
<sequence>YDLARGGDLVALEPRRVRVYAIDLLHYEWPVARLRVDCGRGTYVSAIARDLGAALGVGGYLTALRRTAVGPFTADGAVTPERLAGEGVDAHLRAYADPRQT</sequence>
<gene>
    <name evidence="8" type="ORF">AVDCRST_MAG64-811</name>
</gene>
<evidence type="ECO:0000313" key="8">
    <source>
        <dbReference type="EMBL" id="CAA9383645.1"/>
    </source>
</evidence>
<evidence type="ECO:0000259" key="7">
    <source>
        <dbReference type="Pfam" id="PF16198"/>
    </source>
</evidence>
<dbReference type="InterPro" id="IPR002501">
    <property type="entry name" value="PsdUridine_synth_N"/>
</dbReference>
<dbReference type="GO" id="GO:1990481">
    <property type="term" value="P:mRNA pseudouridine synthesis"/>
    <property type="evidence" value="ECO:0007669"/>
    <property type="project" value="TreeGrafter"/>
</dbReference>
<accession>A0A6J4NBW8</accession>
<evidence type="ECO:0000256" key="2">
    <source>
        <dbReference type="ARBA" id="ARBA00005642"/>
    </source>
</evidence>
<comment type="similarity">
    <text evidence="2">Belongs to the pseudouridine synthase TruB family. Type 1 subfamily.</text>
</comment>
<protein>
    <recommendedName>
        <fullName evidence="3">tRNA pseudouridine(55) synthase</fullName>
        <ecNumber evidence="3">5.4.99.25</ecNumber>
    </recommendedName>
</protein>
<dbReference type="GO" id="GO:0160148">
    <property type="term" value="F:tRNA pseudouridine(55) synthase activity"/>
    <property type="evidence" value="ECO:0007669"/>
    <property type="project" value="UniProtKB-EC"/>
</dbReference>
<organism evidence="8">
    <name type="scientific">uncultured Phycisphaerae bacterium</name>
    <dbReference type="NCBI Taxonomy" id="904963"/>
    <lineage>
        <taxon>Bacteria</taxon>
        <taxon>Pseudomonadati</taxon>
        <taxon>Planctomycetota</taxon>
        <taxon>Phycisphaerae</taxon>
        <taxon>environmental samples</taxon>
    </lineage>
</organism>
<dbReference type="AlphaFoldDB" id="A0A6J4NBW8"/>
<dbReference type="GO" id="GO:0006400">
    <property type="term" value="P:tRNA modification"/>
    <property type="evidence" value="ECO:0007669"/>
    <property type="project" value="TreeGrafter"/>
</dbReference>
<dbReference type="Pfam" id="PF16198">
    <property type="entry name" value="TruB_C_2"/>
    <property type="match status" value="1"/>
</dbReference>
<evidence type="ECO:0000256" key="3">
    <source>
        <dbReference type="ARBA" id="ARBA00012787"/>
    </source>
</evidence>
<feature type="non-terminal residue" evidence="8">
    <location>
        <position position="1"/>
    </location>
</feature>
<dbReference type="SUPFAM" id="SSF55120">
    <property type="entry name" value="Pseudouridine synthase"/>
    <property type="match status" value="1"/>
</dbReference>
<evidence type="ECO:0000256" key="5">
    <source>
        <dbReference type="ARBA" id="ARBA00023235"/>
    </source>
</evidence>
<dbReference type="GO" id="GO:0003723">
    <property type="term" value="F:RNA binding"/>
    <property type="evidence" value="ECO:0007669"/>
    <property type="project" value="InterPro"/>
</dbReference>
<keyword evidence="5 8" id="KW-0413">Isomerase</keyword>
<keyword evidence="4" id="KW-0819">tRNA processing</keyword>
<evidence type="ECO:0000259" key="6">
    <source>
        <dbReference type="Pfam" id="PF01509"/>
    </source>
</evidence>
<feature type="domain" description="tRNA pseudouridylate synthase B C-terminal" evidence="7">
    <location>
        <begin position="47"/>
        <end position="85"/>
    </location>
</feature>
<dbReference type="PANTHER" id="PTHR13767">
    <property type="entry name" value="TRNA-PSEUDOURIDINE SYNTHASE"/>
    <property type="match status" value="1"/>
</dbReference>
<evidence type="ECO:0000256" key="1">
    <source>
        <dbReference type="ARBA" id="ARBA00000385"/>
    </source>
</evidence>
<dbReference type="InterPro" id="IPR032819">
    <property type="entry name" value="TruB_C"/>
</dbReference>
<dbReference type="Gene3D" id="3.30.2350.10">
    <property type="entry name" value="Pseudouridine synthase"/>
    <property type="match status" value="1"/>
</dbReference>
<proteinExistence type="inferred from homology"/>
<dbReference type="InterPro" id="IPR020103">
    <property type="entry name" value="PsdUridine_synth_cat_dom_sf"/>
</dbReference>
<dbReference type="PANTHER" id="PTHR13767:SF2">
    <property type="entry name" value="PSEUDOURIDYLATE SYNTHASE TRUB1"/>
    <property type="match status" value="1"/>
</dbReference>
<reference evidence="8" key="1">
    <citation type="submission" date="2020-02" db="EMBL/GenBank/DDBJ databases">
        <authorList>
            <person name="Meier V. D."/>
        </authorList>
    </citation>
    <scope>NUCLEOTIDE SEQUENCE</scope>
    <source>
        <strain evidence="8">AVDCRST_MAG64</strain>
    </source>
</reference>
<name>A0A6J4NBW8_9BACT</name>
<feature type="domain" description="Pseudouridine synthase II N-terminal" evidence="6">
    <location>
        <begin position="1"/>
        <end position="44"/>
    </location>
</feature>